<dbReference type="CDD" id="cd00093">
    <property type="entry name" value="HTH_XRE"/>
    <property type="match status" value="1"/>
</dbReference>
<accession>A0A140E4S2</accession>
<evidence type="ECO:0000313" key="2">
    <source>
        <dbReference type="EMBL" id="AMK75396.1"/>
    </source>
</evidence>
<dbReference type="STRING" id="1538553.JT25_002645"/>
<sequence length="145" mass="16733">MYHYKDCGLDNIWLVNGYSTLDDEEFGECVSIADTRGLHKAIAHDLVFNKPSLTGKEFRFLRKELDLSQKALSDLLGNDEQAVARWEKSGKVPKWADRLLRVCVIEFYGEKTGVRELIARIRDIDERKQERKLFKDDAAGWKKAA</sequence>
<gene>
    <name evidence="2" type="ORF">JT25_002645</name>
</gene>
<feature type="domain" description="HTH cro/C1-type" evidence="1">
    <location>
        <begin position="58"/>
        <end position="88"/>
    </location>
</feature>
<evidence type="ECO:0000313" key="3">
    <source>
        <dbReference type="Proteomes" id="UP000030512"/>
    </source>
</evidence>
<dbReference type="OrthoDB" id="7365244at2"/>
<evidence type="ECO:0000259" key="1">
    <source>
        <dbReference type="PROSITE" id="PS50943"/>
    </source>
</evidence>
<dbReference type="RefSeq" id="WP_036280163.1">
    <property type="nucleotide sequence ID" value="NZ_CP014476.1"/>
</dbReference>
<protein>
    <recommendedName>
        <fullName evidence="1">HTH cro/C1-type domain-containing protein</fullName>
    </recommendedName>
</protein>
<dbReference type="GO" id="GO:0003677">
    <property type="term" value="F:DNA binding"/>
    <property type="evidence" value="ECO:0007669"/>
    <property type="project" value="InterPro"/>
</dbReference>
<keyword evidence="3" id="KW-1185">Reference proteome</keyword>
<dbReference type="InterPro" id="IPR010982">
    <property type="entry name" value="Lambda_DNA-bd_dom_sf"/>
</dbReference>
<dbReference type="EMBL" id="CP014476">
    <property type="protein sequence ID" value="AMK75396.1"/>
    <property type="molecule type" value="Genomic_DNA"/>
</dbReference>
<dbReference type="PROSITE" id="PS50943">
    <property type="entry name" value="HTH_CROC1"/>
    <property type="match status" value="1"/>
</dbReference>
<proteinExistence type="predicted"/>
<dbReference type="Gene3D" id="1.10.260.40">
    <property type="entry name" value="lambda repressor-like DNA-binding domains"/>
    <property type="match status" value="1"/>
</dbReference>
<dbReference type="Proteomes" id="UP000030512">
    <property type="component" value="Chromosome"/>
</dbReference>
<organism evidence="2 3">
    <name type="scientific">Methylomonas denitrificans</name>
    <dbReference type="NCBI Taxonomy" id="1538553"/>
    <lineage>
        <taxon>Bacteria</taxon>
        <taxon>Pseudomonadati</taxon>
        <taxon>Pseudomonadota</taxon>
        <taxon>Gammaproteobacteria</taxon>
        <taxon>Methylococcales</taxon>
        <taxon>Methylococcaceae</taxon>
        <taxon>Methylomonas</taxon>
    </lineage>
</organism>
<dbReference type="Pfam" id="PF01381">
    <property type="entry name" value="HTH_3"/>
    <property type="match status" value="1"/>
</dbReference>
<dbReference type="SUPFAM" id="SSF47413">
    <property type="entry name" value="lambda repressor-like DNA-binding domains"/>
    <property type="match status" value="1"/>
</dbReference>
<name>A0A140E4S2_9GAMM</name>
<dbReference type="InterPro" id="IPR001387">
    <property type="entry name" value="Cro/C1-type_HTH"/>
</dbReference>
<dbReference type="AlphaFoldDB" id="A0A140E4S2"/>
<dbReference type="KEGG" id="mdn:JT25_002645"/>
<reference evidence="2 3" key="1">
    <citation type="journal article" date="2015" name="Environ. Microbiol.">
        <title>Methane oxidation coupled to nitrate reduction under hypoxia by the Gammaproteobacterium Methylomonas denitrificans, sp. nov. type strain FJG1.</title>
        <authorList>
            <person name="Kits K.D."/>
            <person name="Klotz M.G."/>
            <person name="Stein L.Y."/>
        </authorList>
    </citation>
    <scope>NUCLEOTIDE SEQUENCE [LARGE SCALE GENOMIC DNA]</scope>
    <source>
        <strain evidence="2 3">FJG1</strain>
    </source>
</reference>